<reference evidence="5" key="1">
    <citation type="submission" date="2016-11" db="UniProtKB">
        <authorList>
            <consortium name="WormBaseParasite"/>
        </authorList>
    </citation>
    <scope>IDENTIFICATION</scope>
</reference>
<accession>A0A1I7XB93</accession>
<dbReference type="InterPro" id="IPR014876">
    <property type="entry name" value="DEK_C"/>
</dbReference>
<dbReference type="InterPro" id="IPR050235">
    <property type="entry name" value="CK1_Ser-Thr_kinase"/>
</dbReference>
<evidence type="ECO:0000256" key="2">
    <source>
        <dbReference type="SAM" id="MobiDB-lite"/>
    </source>
</evidence>
<dbReference type="Gene3D" id="1.10.510.10">
    <property type="entry name" value="Transferase(Phosphotransferase) domain 1"/>
    <property type="match status" value="1"/>
</dbReference>
<evidence type="ECO:0000313" key="5">
    <source>
        <dbReference type="WBParaSite" id="Hba_14787"/>
    </source>
</evidence>
<dbReference type="WBParaSite" id="Hba_14787">
    <property type="protein sequence ID" value="Hba_14787"/>
    <property type="gene ID" value="Hba_14787"/>
</dbReference>
<keyword evidence="4" id="KW-1185">Reference proteome</keyword>
<feature type="domain" description="DEK-C" evidence="3">
    <location>
        <begin position="12"/>
        <end position="67"/>
    </location>
</feature>
<organism evidence="4 5">
    <name type="scientific">Heterorhabditis bacteriophora</name>
    <name type="common">Entomopathogenic nematode worm</name>
    <dbReference type="NCBI Taxonomy" id="37862"/>
    <lineage>
        <taxon>Eukaryota</taxon>
        <taxon>Metazoa</taxon>
        <taxon>Ecdysozoa</taxon>
        <taxon>Nematoda</taxon>
        <taxon>Chromadorea</taxon>
        <taxon>Rhabditida</taxon>
        <taxon>Rhabditina</taxon>
        <taxon>Rhabditomorpha</taxon>
        <taxon>Strongyloidea</taxon>
        <taxon>Heterorhabditidae</taxon>
        <taxon>Heterorhabditis</taxon>
    </lineage>
</organism>
<feature type="compositionally biased region" description="Acidic residues" evidence="2">
    <location>
        <begin position="128"/>
        <end position="137"/>
    </location>
</feature>
<comment type="similarity">
    <text evidence="1">Belongs to the SAPAP family.</text>
</comment>
<feature type="region of interest" description="Disordered" evidence="2">
    <location>
        <begin position="65"/>
        <end position="137"/>
    </location>
</feature>
<proteinExistence type="inferred from homology"/>
<dbReference type="Proteomes" id="UP000095283">
    <property type="component" value="Unplaced"/>
</dbReference>
<feature type="region of interest" description="Disordered" evidence="2">
    <location>
        <begin position="430"/>
        <end position="453"/>
    </location>
</feature>
<sequence>MSSSDEEVGLFPIDRGEAKKAISDLIKKEGLTTLTSSKIRAYLKSRFNEDFDNFRKDVDNLTKQAIEEMDNAEDKTIGKESVSEELSTKKDYGGGSDSDDTSDPGVVDDMRSPRKKKSSKRKATESGNGDEQDEDENMDLMTAVKHRRRAAANRAQQAFRKSAGTVKAGTFLNIFVIKSKWEKKDPTKVKDNSGKFGRMTKLCLLSEELQIIYCILVYLRYVNHLQEIGFLQMVMRVTVTKSHFFSKISKRMRSKSPVPADISHSERFKDYDDKENRFRRPTTPESLPNTPHRFGTFLDRISRKKTKKDGKVEAHDKSVDCGSECDGHTQQIHFSSPRPAVSENDLRHVTLKRGTEITSTPLVGATFFMSEDNLASTDCGVSPYRTPSYVRISCALNGYMRSPMSTGGSPVKTMAKSLVERRLWQFQIRSPESQKSTPRLPVENNSSPYQMGKSFSTPSPVKALIGQFDKLTLCSVNKDEEDKLAKENINPHNIIVDQPINCTLIPGNVESVNNIRGSAHIMPDETLWNVKVESLPETAADCIRMAAGKAQLLVGKKLTKFDELVKKNIKPVMNDPQPATVDDLEGYWALVEIELADINMCFEKVELWRSSGWSLDDKVVNQTPSKSVGLNNNVEKNVPKPIKTVAPLRRPNSEKQVSFKPQLFILKLNVIVVFILLGGCRSFSVFSQFSFYFHSIPNAVQSSKYFPSLSMTFCHLSGNFRIPLGTTRYCSINTHERGEQGRVDDLWSLLYMLAEMRGPLPWANTREKKDVLEIKRKTDDDVLLENSPVELIKFAQHVNTLTYYTRPDYTLLHSLLVQIMDAGGFKFTDPYDWETKKKRQVFKDNFTEKNSRLNSSCMHYVPDKENTTTMQSLEMQNHITVGIKKYRSKSSS</sequence>
<dbReference type="PROSITE" id="PS51998">
    <property type="entry name" value="DEK_C"/>
    <property type="match status" value="1"/>
</dbReference>
<dbReference type="InterPro" id="IPR011009">
    <property type="entry name" value="Kinase-like_dom_sf"/>
</dbReference>
<dbReference type="SUPFAM" id="SSF56112">
    <property type="entry name" value="Protein kinase-like (PK-like)"/>
    <property type="match status" value="1"/>
</dbReference>
<dbReference type="Pfam" id="PF03359">
    <property type="entry name" value="GKAP"/>
    <property type="match status" value="1"/>
</dbReference>
<dbReference type="PANTHER" id="PTHR11909">
    <property type="entry name" value="CASEIN KINASE-RELATED"/>
    <property type="match status" value="1"/>
</dbReference>
<dbReference type="AlphaFoldDB" id="A0A1I7XB93"/>
<protein>
    <submittedName>
        <fullName evidence="5">DEK_C domain-containing protein</fullName>
    </submittedName>
</protein>
<evidence type="ECO:0000313" key="4">
    <source>
        <dbReference type="Proteomes" id="UP000095283"/>
    </source>
</evidence>
<dbReference type="GO" id="GO:0023052">
    <property type="term" value="P:signaling"/>
    <property type="evidence" value="ECO:0007669"/>
    <property type="project" value="InterPro"/>
</dbReference>
<feature type="compositionally biased region" description="Basic and acidic residues" evidence="2">
    <location>
        <begin position="72"/>
        <end position="92"/>
    </location>
</feature>
<name>A0A1I7XB93_HETBA</name>
<evidence type="ECO:0000256" key="1">
    <source>
        <dbReference type="ARBA" id="ARBA00008839"/>
    </source>
</evidence>
<evidence type="ECO:0000259" key="3">
    <source>
        <dbReference type="PROSITE" id="PS51998"/>
    </source>
</evidence>
<dbReference type="InterPro" id="IPR005026">
    <property type="entry name" value="SAPAP"/>
</dbReference>